<sequence length="309" mass="36383">MNIDNTANTTSDQQLTRKKKCHGNRSDQRFRKRCRNQKKSEEEIEQLINQRINARKTNPPYQAVANRQQTNTTVSNISIRHEVPLNENRTTVSSTNIKSKKRKRDIIPKEKTYNVPKSASTLSVLQPQSGYLRASWQALMNTLRKHLNHPLKKRNEQKFIYSRLHLFDEEFALDLDRYLWQSYLDIGLQQQQLQVWPNDVYIAAKTNESNLCKQHLVKSLNETKAHLDLCYAKLNTQAQSWLSTLPSLDILDHNLKRFVRQQKKHLSNRINKQLKQYKDVLEEKISLQQISLYLTPNDQILVDELINLQ</sequence>
<comment type="caution">
    <text evidence="2">The sequence shown here is derived from an EMBL/GenBank/DDBJ whole genome shotgun (WGS) entry which is preliminary data.</text>
</comment>
<proteinExistence type="predicted"/>
<dbReference type="AlphaFoldDB" id="A0A820EMU8"/>
<organism evidence="2 3">
    <name type="scientific">Adineta steineri</name>
    <dbReference type="NCBI Taxonomy" id="433720"/>
    <lineage>
        <taxon>Eukaryota</taxon>
        <taxon>Metazoa</taxon>
        <taxon>Spiralia</taxon>
        <taxon>Gnathifera</taxon>
        <taxon>Rotifera</taxon>
        <taxon>Eurotatoria</taxon>
        <taxon>Bdelloidea</taxon>
        <taxon>Adinetida</taxon>
        <taxon>Adinetidae</taxon>
        <taxon>Adineta</taxon>
    </lineage>
</organism>
<protein>
    <submittedName>
        <fullName evidence="2">Uncharacterized protein</fullName>
    </submittedName>
</protein>
<name>A0A820EMU8_9BILA</name>
<dbReference type="Proteomes" id="UP000663881">
    <property type="component" value="Unassembled WGS sequence"/>
</dbReference>
<evidence type="ECO:0000256" key="1">
    <source>
        <dbReference type="SAM" id="MobiDB-lite"/>
    </source>
</evidence>
<feature type="compositionally biased region" description="Polar residues" evidence="1">
    <location>
        <begin position="1"/>
        <end position="14"/>
    </location>
</feature>
<gene>
    <name evidence="2" type="ORF">OKA104_LOCUS43478</name>
</gene>
<reference evidence="2" key="1">
    <citation type="submission" date="2021-02" db="EMBL/GenBank/DDBJ databases">
        <authorList>
            <person name="Nowell W R."/>
        </authorList>
    </citation>
    <scope>NUCLEOTIDE SEQUENCE</scope>
</reference>
<feature type="region of interest" description="Disordered" evidence="1">
    <location>
        <begin position="1"/>
        <end position="41"/>
    </location>
</feature>
<dbReference type="EMBL" id="CAJOAY010012221">
    <property type="protein sequence ID" value="CAF4248633.1"/>
    <property type="molecule type" value="Genomic_DNA"/>
</dbReference>
<evidence type="ECO:0000313" key="2">
    <source>
        <dbReference type="EMBL" id="CAF4248633.1"/>
    </source>
</evidence>
<evidence type="ECO:0000313" key="3">
    <source>
        <dbReference type="Proteomes" id="UP000663881"/>
    </source>
</evidence>
<accession>A0A820EMU8</accession>